<keyword evidence="1" id="KW-1133">Transmembrane helix</keyword>
<accession>A0A6N3GPC0</accession>
<sequence length="868" mass="97308">MKSNKMKRILVAILCMVVMLSGSISVLAEGKGEIARTYNYDGENPDLSLGIYPEGYKIWRDETNRDHSNEGELNRYTFGDFGESYDIFNILAKYNAFTFDSYVGTHIVGPVAAGGKVKVSIGGTTPKGGTTPNVVYPHTVPCYIGGNAENGETIKTESNMPLFINGNIEGNQKKRYMEESGNMYYNYYYTNDNYKYIDMEVAKAKITQQIQELKDFQGIDVTGHYMKKIAITDKDIEEMKSLPKGGVVEKEGYTLEYYGGEGFNYGIRLKLGYNFEISSVKDINYIIYDYENLNEVGNITTFISILDAGEFNMPAIFKSVSDKLGDDLAINGEGNIKPAYQFDSIEVEEAFNIVGFFPNATKIDVVGGLKKYVGHLVAPKAHVQIGTGDYNGTMIANSITSGAEGHMWPFNVKSLFGFRKTVNGSIPNENEVFKFKIENISKPETAGNIPIQYAENTPNGLVTFDLSGLTERGEYIFKISEEYTNTQYIKNDNVYYAKFNVLPSTSTVGGVNMSAKLEGFYDDKECTIKHDMNGSDVLYNNFRDLKVQKKWTDTEGNELDKQYWKPVSVEIHRKATKDEAFQPTEGTVVDNVDINDLKNNTLVEKVTLNEENDWKQTLIGNQYFSSKILEEDGKIVKYDFTYYAKEIDVPSNATVSYENNNGIILGCITVKNQVDSVDLTIQKKSSTGNNDYLSGAEFKLFKSSDLNAPLKFTLNNGYYVFNENGDKETLLTDGSETGKDSVGLLKIKDLPIGDYVIQETKNPEGFVINSEFIFIHVDSNGSYYQLMGNEKVPNDSMEKVNINHTSTDSSIQLEFAIENTPKIDVPETGGTPNDRYKKMGFLLTCLGLVMLTVYEIKCKNNRKKVCFK</sequence>
<dbReference type="AlphaFoldDB" id="A0A6N3GPC0"/>
<keyword evidence="1" id="KW-0472">Membrane</keyword>
<evidence type="ECO:0000313" key="5">
    <source>
        <dbReference type="EMBL" id="VYU66195.1"/>
    </source>
</evidence>
<dbReference type="NCBIfam" id="TIGR04215">
    <property type="entry name" value="choice_anch_A"/>
    <property type="match status" value="1"/>
</dbReference>
<evidence type="ECO:0000259" key="4">
    <source>
        <dbReference type="Pfam" id="PF20597"/>
    </source>
</evidence>
<dbReference type="Pfam" id="PF17802">
    <property type="entry name" value="SpaA"/>
    <property type="match status" value="1"/>
</dbReference>
<feature type="domain" description="Choice-of-anchor A" evidence="4">
    <location>
        <begin position="88"/>
        <end position="406"/>
    </location>
</feature>
<organism evidence="5">
    <name type="scientific">Clostridium paraputrificum</name>
    <dbReference type="NCBI Taxonomy" id="29363"/>
    <lineage>
        <taxon>Bacteria</taxon>
        <taxon>Bacillati</taxon>
        <taxon>Bacillota</taxon>
        <taxon>Clostridia</taxon>
        <taxon>Eubacteriales</taxon>
        <taxon>Clostridiaceae</taxon>
        <taxon>Clostridium</taxon>
    </lineage>
</organism>
<dbReference type="EMBL" id="CACRTV010000087">
    <property type="protein sequence ID" value="VYU66195.1"/>
    <property type="molecule type" value="Genomic_DNA"/>
</dbReference>
<protein>
    <submittedName>
        <fullName evidence="5">Uncharacterized protein</fullName>
    </submittedName>
</protein>
<feature type="chain" id="PRO_5026937123" evidence="2">
    <location>
        <begin position="29"/>
        <end position="868"/>
    </location>
</feature>
<dbReference type="InterPro" id="IPR041033">
    <property type="entry name" value="SpaA_PFL_dom_1"/>
</dbReference>
<reference evidence="5" key="1">
    <citation type="submission" date="2019-11" db="EMBL/GenBank/DDBJ databases">
        <authorList>
            <person name="Feng L."/>
        </authorList>
    </citation>
    <scope>NUCLEOTIDE SEQUENCE</scope>
    <source>
        <strain evidence="5">CParaputrificumLFYP93</strain>
    </source>
</reference>
<dbReference type="Pfam" id="PF20597">
    <property type="entry name" value="pAdhesive_15"/>
    <property type="match status" value="1"/>
</dbReference>
<dbReference type="InterPro" id="IPR026588">
    <property type="entry name" value="Choice_anch_A"/>
</dbReference>
<dbReference type="Gene3D" id="2.60.40.10">
    <property type="entry name" value="Immunoglobulins"/>
    <property type="match status" value="1"/>
</dbReference>
<feature type="signal peptide" evidence="2">
    <location>
        <begin position="1"/>
        <end position="28"/>
    </location>
</feature>
<keyword evidence="1" id="KW-0812">Transmembrane</keyword>
<gene>
    <name evidence="5" type="ORF">CPLFYP93_03224</name>
</gene>
<evidence type="ECO:0000256" key="1">
    <source>
        <dbReference type="SAM" id="Phobius"/>
    </source>
</evidence>
<feature type="domain" description="SpaA-like prealbumin fold" evidence="3">
    <location>
        <begin position="679"/>
        <end position="785"/>
    </location>
</feature>
<evidence type="ECO:0000259" key="3">
    <source>
        <dbReference type="Pfam" id="PF17802"/>
    </source>
</evidence>
<dbReference type="RefSeq" id="WP_421757322.1">
    <property type="nucleotide sequence ID" value="NZ_CACRTV010000087.1"/>
</dbReference>
<feature type="transmembrane region" description="Helical" evidence="1">
    <location>
        <begin position="839"/>
        <end position="856"/>
    </location>
</feature>
<name>A0A6N3GPC0_9CLOT</name>
<proteinExistence type="predicted"/>
<keyword evidence="2" id="KW-0732">Signal</keyword>
<evidence type="ECO:0000256" key="2">
    <source>
        <dbReference type="SAM" id="SignalP"/>
    </source>
</evidence>
<dbReference type="InterPro" id="IPR013783">
    <property type="entry name" value="Ig-like_fold"/>
</dbReference>